<dbReference type="AlphaFoldDB" id="A0A4R0HD48"/>
<evidence type="ECO:0000256" key="1">
    <source>
        <dbReference type="SAM" id="SignalP"/>
    </source>
</evidence>
<accession>A0A4R0HD48</accession>
<evidence type="ECO:0000313" key="3">
    <source>
        <dbReference type="EMBL" id="TCC06642.1"/>
    </source>
</evidence>
<comment type="caution">
    <text evidence="3">The sequence shown here is derived from an EMBL/GenBank/DDBJ whole genome shotgun (WGS) entry which is preliminary data.</text>
</comment>
<feature type="signal peptide" evidence="1">
    <location>
        <begin position="1"/>
        <end position="20"/>
    </location>
</feature>
<proteinExistence type="predicted"/>
<dbReference type="InterPro" id="IPR005184">
    <property type="entry name" value="DUF306_Meta_HslJ"/>
</dbReference>
<evidence type="ECO:0000259" key="2">
    <source>
        <dbReference type="Pfam" id="PF03724"/>
    </source>
</evidence>
<keyword evidence="3" id="KW-0346">Stress response</keyword>
<dbReference type="OrthoDB" id="5600341at2"/>
<organism evidence="3 4">
    <name type="scientific">Kosakonia quasisacchari</name>
    <dbReference type="NCBI Taxonomy" id="2529380"/>
    <lineage>
        <taxon>Bacteria</taxon>
        <taxon>Pseudomonadati</taxon>
        <taxon>Pseudomonadota</taxon>
        <taxon>Gammaproteobacteria</taxon>
        <taxon>Enterobacterales</taxon>
        <taxon>Enterobacteriaceae</taxon>
        <taxon>Kosakonia</taxon>
    </lineage>
</organism>
<protein>
    <submittedName>
        <fullName evidence="3">Heat shock protein HslJ</fullName>
    </submittedName>
</protein>
<evidence type="ECO:0000313" key="4">
    <source>
        <dbReference type="Proteomes" id="UP000291793"/>
    </source>
</evidence>
<dbReference type="EMBL" id="SJOP01000011">
    <property type="protein sequence ID" value="TCC06642.1"/>
    <property type="molecule type" value="Genomic_DNA"/>
</dbReference>
<feature type="domain" description="DUF306" evidence="2">
    <location>
        <begin position="28"/>
        <end position="129"/>
    </location>
</feature>
<reference evidence="3 4" key="1">
    <citation type="submission" date="2019-02" db="EMBL/GenBank/DDBJ databases">
        <title>The draft genome of Kosakonia quasisacchari strain WCHKQ120001.</title>
        <authorList>
            <person name="Wang C."/>
            <person name="Feng Y."/>
            <person name="Zong Z."/>
        </authorList>
    </citation>
    <scope>NUCLEOTIDE SEQUENCE [LARGE SCALE GENOMIC DNA]</scope>
    <source>
        <strain evidence="3 4">WCHKQ120001</strain>
    </source>
</reference>
<dbReference type="Proteomes" id="UP000291793">
    <property type="component" value="Unassembled WGS sequence"/>
</dbReference>
<dbReference type="RefSeq" id="WP_131410440.1">
    <property type="nucleotide sequence ID" value="NZ_CATKPI010000022.1"/>
</dbReference>
<dbReference type="NCBIfam" id="NF007766">
    <property type="entry name" value="PRK10449.1"/>
    <property type="match status" value="1"/>
</dbReference>
<sequence length="140" mass="15175">MKKIMTLVALSVVLSGCVSSRTDTLKPQQLADQRFVLTTVNGQAVQGNGPAPEIRFDKDLRVSGKMCNGFMGQGKLSDGTLTVKQMGMTMMLCPDPQRNELDHTINAMLSEGAQVDLTDNQLTLATVKQTLIYTRAANAQ</sequence>
<feature type="chain" id="PRO_5020369212" evidence="1">
    <location>
        <begin position="21"/>
        <end position="140"/>
    </location>
</feature>
<dbReference type="Gene3D" id="2.40.128.270">
    <property type="match status" value="1"/>
</dbReference>
<gene>
    <name evidence="3" type="primary">hslJ</name>
    <name evidence="3" type="ORF">E0L21_13935</name>
</gene>
<dbReference type="PANTHER" id="PTHR35535:SF1">
    <property type="entry name" value="HEAT SHOCK PROTEIN HSLJ"/>
    <property type="match status" value="1"/>
</dbReference>
<name>A0A4R0HD48_9ENTR</name>
<dbReference type="PROSITE" id="PS51257">
    <property type="entry name" value="PROKAR_LIPOPROTEIN"/>
    <property type="match status" value="1"/>
</dbReference>
<keyword evidence="1" id="KW-0732">Signal</keyword>
<dbReference type="InterPro" id="IPR053147">
    <property type="entry name" value="Hsp_HslJ-like"/>
</dbReference>
<dbReference type="Pfam" id="PF03724">
    <property type="entry name" value="META"/>
    <property type="match status" value="1"/>
</dbReference>
<keyword evidence="4" id="KW-1185">Reference proteome</keyword>
<dbReference type="InterPro" id="IPR038670">
    <property type="entry name" value="HslJ-like_sf"/>
</dbReference>
<dbReference type="PANTHER" id="PTHR35535">
    <property type="entry name" value="HEAT SHOCK PROTEIN HSLJ"/>
    <property type="match status" value="1"/>
</dbReference>